<reference evidence="2 3" key="1">
    <citation type="submission" date="2024-02" db="EMBL/GenBank/DDBJ databases">
        <title>Draft genome sequence of Collimonas sp. strain H4R21, an effective mineral-weathering bacterial strain isolated from the beech rhizosphere.</title>
        <authorList>
            <person name="Morin E."/>
            <person name="Uroz S."/>
            <person name="Leveau J.H.J."/>
            <person name="Kumar R."/>
            <person name="Rey M.W."/>
            <person name="Pham J."/>
        </authorList>
    </citation>
    <scope>NUCLEOTIDE SEQUENCE [LARGE SCALE GENOMIC DNA]</scope>
    <source>
        <strain evidence="2 3">H4R21</strain>
    </source>
</reference>
<dbReference type="Proteomes" id="UP001495910">
    <property type="component" value="Unassembled WGS sequence"/>
</dbReference>
<name>A0ABU9PVN7_9BURK</name>
<dbReference type="EMBL" id="JBANDC010000007">
    <property type="protein sequence ID" value="MEM4988012.1"/>
    <property type="molecule type" value="Genomic_DNA"/>
</dbReference>
<proteinExistence type="predicted"/>
<accession>A0ABU9PVN7</accession>
<organism evidence="2 3">
    <name type="scientific">Collimonas rhizosphaerae</name>
    <dbReference type="NCBI Taxonomy" id="3126357"/>
    <lineage>
        <taxon>Bacteria</taxon>
        <taxon>Pseudomonadati</taxon>
        <taxon>Pseudomonadota</taxon>
        <taxon>Betaproteobacteria</taxon>
        <taxon>Burkholderiales</taxon>
        <taxon>Oxalobacteraceae</taxon>
        <taxon>Collimonas</taxon>
    </lineage>
</organism>
<gene>
    <name evidence="2" type="ORF">V8G57_11500</name>
</gene>
<evidence type="ECO:0000256" key="1">
    <source>
        <dbReference type="SAM" id="Coils"/>
    </source>
</evidence>
<protein>
    <submittedName>
        <fullName evidence="2">Uncharacterized protein</fullName>
    </submittedName>
</protein>
<keyword evidence="3" id="KW-1185">Reference proteome</keyword>
<sequence>MPRKIRGDELNQKLDRLLAEMLAEGYQVAPISRTAIQKRLGLKSRATLGGKRAEQIMAARERQIQAAGPYSDSRFRRASLEEQNEQLRKKVAELQSARDLYVEQLMVIIQLMQSKGIDVEQNMAVLLPNFRR</sequence>
<dbReference type="RefSeq" id="WP_342829505.1">
    <property type="nucleotide sequence ID" value="NZ_JBANDC010000007.1"/>
</dbReference>
<evidence type="ECO:0000313" key="2">
    <source>
        <dbReference type="EMBL" id="MEM4988012.1"/>
    </source>
</evidence>
<feature type="coiled-coil region" evidence="1">
    <location>
        <begin position="70"/>
        <end position="104"/>
    </location>
</feature>
<evidence type="ECO:0000313" key="3">
    <source>
        <dbReference type="Proteomes" id="UP001495910"/>
    </source>
</evidence>
<comment type="caution">
    <text evidence="2">The sequence shown here is derived from an EMBL/GenBank/DDBJ whole genome shotgun (WGS) entry which is preliminary data.</text>
</comment>
<keyword evidence="1" id="KW-0175">Coiled coil</keyword>